<feature type="non-terminal residue" evidence="1">
    <location>
        <position position="61"/>
    </location>
</feature>
<accession>A0AA38CQJ0</accession>
<gene>
    <name evidence="1" type="ORF">KI387_008984</name>
</gene>
<evidence type="ECO:0000313" key="1">
    <source>
        <dbReference type="EMBL" id="KAH9304580.1"/>
    </source>
</evidence>
<name>A0AA38CQJ0_TAXCH</name>
<evidence type="ECO:0000313" key="2">
    <source>
        <dbReference type="Proteomes" id="UP000824469"/>
    </source>
</evidence>
<dbReference type="EMBL" id="JAHRHJ020000008">
    <property type="protein sequence ID" value="KAH9304580.1"/>
    <property type="molecule type" value="Genomic_DNA"/>
</dbReference>
<comment type="caution">
    <text evidence="1">The sequence shown here is derived from an EMBL/GenBank/DDBJ whole genome shotgun (WGS) entry which is preliminary data.</text>
</comment>
<protein>
    <submittedName>
        <fullName evidence="1">Uncharacterized protein</fullName>
    </submittedName>
</protein>
<organism evidence="1 2">
    <name type="scientific">Taxus chinensis</name>
    <name type="common">Chinese yew</name>
    <name type="synonym">Taxus wallichiana var. chinensis</name>
    <dbReference type="NCBI Taxonomy" id="29808"/>
    <lineage>
        <taxon>Eukaryota</taxon>
        <taxon>Viridiplantae</taxon>
        <taxon>Streptophyta</taxon>
        <taxon>Embryophyta</taxon>
        <taxon>Tracheophyta</taxon>
        <taxon>Spermatophyta</taxon>
        <taxon>Pinopsida</taxon>
        <taxon>Pinidae</taxon>
        <taxon>Conifers II</taxon>
        <taxon>Cupressales</taxon>
        <taxon>Taxaceae</taxon>
        <taxon>Taxus</taxon>
    </lineage>
</organism>
<proteinExistence type="predicted"/>
<sequence>TSTIPQPTSEKSSSLAIMGASTHPHIAVNSSMPSIVSQGQYLFMSQPPSTSQLIPTSRTPV</sequence>
<dbReference type="Proteomes" id="UP000824469">
    <property type="component" value="Unassembled WGS sequence"/>
</dbReference>
<dbReference type="AlphaFoldDB" id="A0AA38CQJ0"/>
<reference evidence="1 2" key="1">
    <citation type="journal article" date="2021" name="Nat. Plants">
        <title>The Taxus genome provides insights into paclitaxel biosynthesis.</title>
        <authorList>
            <person name="Xiong X."/>
            <person name="Gou J."/>
            <person name="Liao Q."/>
            <person name="Li Y."/>
            <person name="Zhou Q."/>
            <person name="Bi G."/>
            <person name="Li C."/>
            <person name="Du R."/>
            <person name="Wang X."/>
            <person name="Sun T."/>
            <person name="Guo L."/>
            <person name="Liang H."/>
            <person name="Lu P."/>
            <person name="Wu Y."/>
            <person name="Zhang Z."/>
            <person name="Ro D.K."/>
            <person name="Shang Y."/>
            <person name="Huang S."/>
            <person name="Yan J."/>
        </authorList>
    </citation>
    <scope>NUCLEOTIDE SEQUENCE [LARGE SCALE GENOMIC DNA]</scope>
    <source>
        <strain evidence="1">Ta-2019</strain>
    </source>
</reference>
<feature type="non-terminal residue" evidence="1">
    <location>
        <position position="1"/>
    </location>
</feature>
<keyword evidence="2" id="KW-1185">Reference proteome</keyword>